<dbReference type="PROSITE" id="PS50011">
    <property type="entry name" value="PROTEIN_KINASE_DOM"/>
    <property type="match status" value="1"/>
</dbReference>
<dbReference type="GO" id="GO:0004674">
    <property type="term" value="F:protein serine/threonine kinase activity"/>
    <property type="evidence" value="ECO:0007669"/>
    <property type="project" value="UniProtKB-KW"/>
</dbReference>
<dbReference type="PANTHER" id="PTHR13902">
    <property type="entry name" value="SERINE/THREONINE-PROTEIN KINASE WNK WITH NO LYSINE -RELATED"/>
    <property type="match status" value="1"/>
</dbReference>
<evidence type="ECO:0000256" key="1">
    <source>
        <dbReference type="ARBA" id="ARBA00012513"/>
    </source>
</evidence>
<dbReference type="EC" id="2.7.11.1" evidence="1"/>
<comment type="catalytic activity">
    <reaction evidence="5">
        <text>L-seryl-[protein] + ATP = O-phospho-L-seryl-[protein] + ADP + H(+)</text>
        <dbReference type="Rhea" id="RHEA:17989"/>
        <dbReference type="Rhea" id="RHEA-COMP:9863"/>
        <dbReference type="Rhea" id="RHEA-COMP:11604"/>
        <dbReference type="ChEBI" id="CHEBI:15378"/>
        <dbReference type="ChEBI" id="CHEBI:29999"/>
        <dbReference type="ChEBI" id="CHEBI:30616"/>
        <dbReference type="ChEBI" id="CHEBI:83421"/>
        <dbReference type="ChEBI" id="CHEBI:456216"/>
        <dbReference type="EC" id="2.7.11.1"/>
    </reaction>
</comment>
<sequence length="196" mass="22175">MAPEVAAEEYNKLVDIYSFGMCILEMVTFEYPYSECNHPAQIYKKVISGKKPDALYKVKDPEVCQFVEKCLATVSHRLSARELLNDPFLQIDDWISDLRPLDSYKDYDGLGLMLRQPRSNSSLVDEYSNYLGYEQENGMDCHSVSGTELLYKVCGSTQASKAGNEDKLEMALEKIVKNIECGNNGLYAGVYDLVYV</sequence>
<evidence type="ECO:0000256" key="5">
    <source>
        <dbReference type="ARBA" id="ARBA00048679"/>
    </source>
</evidence>
<comment type="caution">
    <text evidence="7">The sequence shown here is derived from an EMBL/GenBank/DDBJ whole genome shotgun (WGS) entry which is preliminary data.</text>
</comment>
<keyword evidence="8" id="KW-1185">Reference proteome</keyword>
<organism evidence="7 8">
    <name type="scientific">Forsythia ovata</name>
    <dbReference type="NCBI Taxonomy" id="205694"/>
    <lineage>
        <taxon>Eukaryota</taxon>
        <taxon>Viridiplantae</taxon>
        <taxon>Streptophyta</taxon>
        <taxon>Embryophyta</taxon>
        <taxon>Tracheophyta</taxon>
        <taxon>Spermatophyta</taxon>
        <taxon>Magnoliopsida</taxon>
        <taxon>eudicotyledons</taxon>
        <taxon>Gunneridae</taxon>
        <taxon>Pentapetalae</taxon>
        <taxon>asterids</taxon>
        <taxon>lamiids</taxon>
        <taxon>Lamiales</taxon>
        <taxon>Oleaceae</taxon>
        <taxon>Forsythieae</taxon>
        <taxon>Forsythia</taxon>
    </lineage>
</organism>
<evidence type="ECO:0000259" key="6">
    <source>
        <dbReference type="PROSITE" id="PS50011"/>
    </source>
</evidence>
<keyword evidence="2" id="KW-0723">Serine/threonine-protein kinase</keyword>
<accession>A0ABD1NZ47</accession>
<evidence type="ECO:0000313" key="8">
    <source>
        <dbReference type="Proteomes" id="UP001604277"/>
    </source>
</evidence>
<proteinExistence type="predicted"/>
<comment type="catalytic activity">
    <reaction evidence="4">
        <text>L-threonyl-[protein] + ATP = O-phospho-L-threonyl-[protein] + ADP + H(+)</text>
        <dbReference type="Rhea" id="RHEA:46608"/>
        <dbReference type="Rhea" id="RHEA-COMP:11060"/>
        <dbReference type="Rhea" id="RHEA-COMP:11605"/>
        <dbReference type="ChEBI" id="CHEBI:15378"/>
        <dbReference type="ChEBI" id="CHEBI:30013"/>
        <dbReference type="ChEBI" id="CHEBI:30616"/>
        <dbReference type="ChEBI" id="CHEBI:61977"/>
        <dbReference type="ChEBI" id="CHEBI:456216"/>
        <dbReference type="EC" id="2.7.11.1"/>
    </reaction>
</comment>
<protein>
    <recommendedName>
        <fullName evidence="1">non-specific serine/threonine protein kinase</fullName>
        <ecNumber evidence="1">2.7.11.1</ecNumber>
    </recommendedName>
</protein>
<keyword evidence="3 7" id="KW-0418">Kinase</keyword>
<evidence type="ECO:0000256" key="2">
    <source>
        <dbReference type="ARBA" id="ARBA00022527"/>
    </source>
</evidence>
<reference evidence="8" key="1">
    <citation type="submission" date="2024-07" db="EMBL/GenBank/DDBJ databases">
        <title>Two chromosome-level genome assemblies of Korean endemic species Abeliophyllum distichum and Forsythia ovata (Oleaceae).</title>
        <authorList>
            <person name="Jang H."/>
        </authorList>
    </citation>
    <scope>NUCLEOTIDE SEQUENCE [LARGE SCALE GENOMIC DNA]</scope>
</reference>
<feature type="domain" description="Protein kinase" evidence="6">
    <location>
        <begin position="1"/>
        <end position="89"/>
    </location>
</feature>
<dbReference type="InterPro" id="IPR011009">
    <property type="entry name" value="Kinase-like_dom_sf"/>
</dbReference>
<dbReference type="EMBL" id="JBFOLJ010000077">
    <property type="protein sequence ID" value="KAL2456204.1"/>
    <property type="molecule type" value="Genomic_DNA"/>
</dbReference>
<dbReference type="Gene3D" id="1.10.510.10">
    <property type="entry name" value="Transferase(Phosphotransferase) domain 1"/>
    <property type="match status" value="1"/>
</dbReference>
<evidence type="ECO:0000256" key="4">
    <source>
        <dbReference type="ARBA" id="ARBA00047899"/>
    </source>
</evidence>
<dbReference type="AlphaFoldDB" id="A0ABD1NZ47"/>
<evidence type="ECO:0000256" key="3">
    <source>
        <dbReference type="ARBA" id="ARBA00022777"/>
    </source>
</evidence>
<name>A0ABD1NZ47_9LAMI</name>
<dbReference type="InterPro" id="IPR000719">
    <property type="entry name" value="Prot_kinase_dom"/>
</dbReference>
<dbReference type="SUPFAM" id="SSF56112">
    <property type="entry name" value="Protein kinase-like (PK-like)"/>
    <property type="match status" value="1"/>
</dbReference>
<dbReference type="Proteomes" id="UP001604277">
    <property type="component" value="Unassembled WGS sequence"/>
</dbReference>
<dbReference type="Pfam" id="PF00069">
    <property type="entry name" value="Pkinase"/>
    <property type="match status" value="1"/>
</dbReference>
<gene>
    <name evidence="7" type="ORF">Fot_57040</name>
</gene>
<dbReference type="InterPro" id="IPR050588">
    <property type="entry name" value="WNK_Ser-Thr_kinase"/>
</dbReference>
<keyword evidence="3 7" id="KW-0808">Transferase</keyword>
<evidence type="ECO:0000313" key="7">
    <source>
        <dbReference type="EMBL" id="KAL2456204.1"/>
    </source>
</evidence>